<accession>A0A7N0UQG5</accession>
<keyword evidence="3" id="KW-1185">Reference proteome</keyword>
<dbReference type="InterPro" id="IPR008974">
    <property type="entry name" value="TRAF-like"/>
</dbReference>
<dbReference type="Gramene" id="Kaladp0080s0152.1.v1.1">
    <property type="protein sequence ID" value="Kaladp0080s0152.1.v1.1"/>
    <property type="gene ID" value="Kaladp0080s0152.v1.1"/>
</dbReference>
<dbReference type="SUPFAM" id="SSF49599">
    <property type="entry name" value="TRAF domain-like"/>
    <property type="match status" value="2"/>
</dbReference>
<name>A0A7N0UQG5_KALFE</name>
<evidence type="ECO:0000313" key="2">
    <source>
        <dbReference type="EnsemblPlants" id="Kaladp0080s0152.1.v1.1"/>
    </source>
</evidence>
<reference evidence="2" key="1">
    <citation type="submission" date="2021-01" db="UniProtKB">
        <authorList>
            <consortium name="EnsemblPlants"/>
        </authorList>
    </citation>
    <scope>IDENTIFICATION</scope>
</reference>
<dbReference type="AlphaFoldDB" id="A0A7N0UQG5"/>
<dbReference type="SMART" id="SM00061">
    <property type="entry name" value="MATH"/>
    <property type="match status" value="1"/>
</dbReference>
<feature type="domain" description="MATH" evidence="1">
    <location>
        <begin position="35"/>
        <end position="165"/>
    </location>
</feature>
<dbReference type="Proteomes" id="UP000594263">
    <property type="component" value="Unplaced"/>
</dbReference>
<evidence type="ECO:0000259" key="1">
    <source>
        <dbReference type="PROSITE" id="PS50144"/>
    </source>
</evidence>
<dbReference type="Gene3D" id="2.60.210.10">
    <property type="entry name" value="Apoptosis, Tumor Necrosis Factor Receptor Associated Protein 2, Chain A"/>
    <property type="match status" value="2"/>
</dbReference>
<dbReference type="PROSITE" id="PS50144">
    <property type="entry name" value="MATH"/>
    <property type="match status" value="1"/>
</dbReference>
<protein>
    <recommendedName>
        <fullName evidence="1">MATH domain-containing protein</fullName>
    </recommendedName>
</protein>
<organism evidence="2 3">
    <name type="scientific">Kalanchoe fedtschenkoi</name>
    <name type="common">Lavender scallops</name>
    <name type="synonym">South American air plant</name>
    <dbReference type="NCBI Taxonomy" id="63787"/>
    <lineage>
        <taxon>Eukaryota</taxon>
        <taxon>Viridiplantae</taxon>
        <taxon>Streptophyta</taxon>
        <taxon>Embryophyta</taxon>
        <taxon>Tracheophyta</taxon>
        <taxon>Spermatophyta</taxon>
        <taxon>Magnoliopsida</taxon>
        <taxon>eudicotyledons</taxon>
        <taxon>Gunneridae</taxon>
        <taxon>Pentapetalae</taxon>
        <taxon>Saxifragales</taxon>
        <taxon>Crassulaceae</taxon>
        <taxon>Kalanchoe</taxon>
    </lineage>
</organism>
<dbReference type="PANTHER" id="PTHR46162:SF40">
    <property type="entry name" value="TRAF-LIKE FAMILY PROTEIN"/>
    <property type="match status" value="1"/>
</dbReference>
<dbReference type="Pfam" id="PF22486">
    <property type="entry name" value="MATH_2"/>
    <property type="match status" value="1"/>
</dbReference>
<evidence type="ECO:0000313" key="3">
    <source>
        <dbReference type="Proteomes" id="UP000594263"/>
    </source>
</evidence>
<dbReference type="CDD" id="cd00121">
    <property type="entry name" value="MATH"/>
    <property type="match status" value="1"/>
</dbReference>
<dbReference type="PANTHER" id="PTHR46162">
    <property type="entry name" value="TRAF-LIKE FAMILY PROTEIN"/>
    <property type="match status" value="1"/>
</dbReference>
<dbReference type="InterPro" id="IPR002083">
    <property type="entry name" value="MATH/TRAF_dom"/>
</dbReference>
<dbReference type="OMA" id="HEVMASD"/>
<dbReference type="EnsemblPlants" id="Kaladp0080s0152.1.v1.1">
    <property type="protein sequence ID" value="Kaladp0080s0152.1.v1.1"/>
    <property type="gene ID" value="Kaladp0080s0152.v1.1"/>
</dbReference>
<proteinExistence type="predicted"/>
<sequence>MARLFRKLFMRSKRQYTNIDQTKERKTESTRITRPAHFLFRIESFTQLSHENYESPEFECGDHTWKLSLYPNGNTKLGGKGHVSLYLVIADAENYSLESDVHAMFKLFVFDQKQDSYLTIQDDQVRRFSTMKKEWGFTKLISLKKFYDATRGYLVDDSCVFGVEVLAIPPAVKLGSLSVVRGPRDEIFTLKIEKFSTLDDAHFSEPFTVQGHQWKLVMCRSKESKLKGERRCFLLTPHGRVGSKLFVRGAMRVKSVGGSSFSGFPRDCWFGDSVASSMEMAAVTLSDLTDESGSIPDDSVTVEVEILTITKLATSESK</sequence>